<protein>
    <recommendedName>
        <fullName evidence="4">Shugoshin C-terminal domain-containing protein</fullName>
    </recommendedName>
</protein>
<accession>A0A3P6ULB8</accession>
<evidence type="ECO:0000313" key="3">
    <source>
        <dbReference type="Proteomes" id="UP000277928"/>
    </source>
</evidence>
<evidence type="ECO:0000313" key="2">
    <source>
        <dbReference type="EMBL" id="VDK78041.1"/>
    </source>
</evidence>
<organism evidence="2 3">
    <name type="scientific">Litomosoides sigmodontis</name>
    <name type="common">Filarial nematode worm</name>
    <dbReference type="NCBI Taxonomy" id="42156"/>
    <lineage>
        <taxon>Eukaryota</taxon>
        <taxon>Metazoa</taxon>
        <taxon>Ecdysozoa</taxon>
        <taxon>Nematoda</taxon>
        <taxon>Chromadorea</taxon>
        <taxon>Rhabditida</taxon>
        <taxon>Spirurina</taxon>
        <taxon>Spiruromorpha</taxon>
        <taxon>Filarioidea</taxon>
        <taxon>Onchocercidae</taxon>
        <taxon>Litomosoides</taxon>
    </lineage>
</organism>
<dbReference type="OrthoDB" id="5851612at2759"/>
<evidence type="ECO:0008006" key="4">
    <source>
        <dbReference type="Google" id="ProtNLM"/>
    </source>
</evidence>
<dbReference type="Proteomes" id="UP000277928">
    <property type="component" value="Unassembled WGS sequence"/>
</dbReference>
<name>A0A3P6ULB8_LITSI</name>
<dbReference type="EMBL" id="UYRX01000230">
    <property type="protein sequence ID" value="VDK78041.1"/>
    <property type="molecule type" value="Genomic_DNA"/>
</dbReference>
<dbReference type="Gene3D" id="1.10.287.1490">
    <property type="match status" value="1"/>
</dbReference>
<proteinExistence type="predicted"/>
<gene>
    <name evidence="2" type="ORF">NLS_LOCUS3918</name>
</gene>
<feature type="coiled-coil region" evidence="1">
    <location>
        <begin position="34"/>
        <end position="75"/>
    </location>
</feature>
<keyword evidence="1" id="KW-0175">Coiled coil</keyword>
<evidence type="ECO:0000256" key="1">
    <source>
        <dbReference type="SAM" id="Coils"/>
    </source>
</evidence>
<dbReference type="OMA" id="THNHEDP"/>
<sequence length="394" mass="44225">MTTTSTDGSNRSLFETFSSKLNTVRSNRSLVAANQQLHIELSFAKAEINRLQNEIVNLQERIAGLESTSDEERVEMIVRKRLQQRVQHLKSITNRTVQYLEKTKADFDHAADRLDHILLSNNFDDGTTYAGEHSRNSTARVTGNEIIGCRTKRQPTLEAVEEDVYGEMDGNEDIISDRDLIIRRSGNKFKQSLDSRTSSRNSRRETFFVRKELYEFDNGTETSFVEVSSPETNQTVSCLSTHNHEDPSSVAVQSESKTPATISVPEVPNVSSKLEIPISNCKSRSCKLKTSHDENTPTKSNLFGKSEVVTQNRKKRKISINQTPKRCKKSLENNAETTIKMDKLLIMPTSTSPASILSEADLNGGVRCKRAAAAKIPSFKEPNLVTKMRNPNVN</sequence>
<keyword evidence="3" id="KW-1185">Reference proteome</keyword>
<dbReference type="AlphaFoldDB" id="A0A3P6ULB8"/>
<reference evidence="2 3" key="1">
    <citation type="submission" date="2018-08" db="EMBL/GenBank/DDBJ databases">
        <authorList>
            <person name="Laetsch R D."/>
            <person name="Stevens L."/>
            <person name="Kumar S."/>
            <person name="Blaxter L. M."/>
        </authorList>
    </citation>
    <scope>NUCLEOTIDE SEQUENCE [LARGE SCALE GENOMIC DNA]</scope>
</reference>